<feature type="transmembrane region" description="Helical" evidence="7">
    <location>
        <begin position="21"/>
        <end position="43"/>
    </location>
</feature>
<dbReference type="InterPro" id="IPR050250">
    <property type="entry name" value="Macrolide_Exporter_MacB"/>
</dbReference>
<keyword evidence="3 7" id="KW-0812">Transmembrane</keyword>
<organism evidence="10">
    <name type="scientific">Proteinivorax tanatarense</name>
    <dbReference type="NCBI Taxonomy" id="1260629"/>
    <lineage>
        <taxon>Bacteria</taxon>
        <taxon>Bacillati</taxon>
        <taxon>Bacillota</taxon>
        <taxon>Clostridia</taxon>
        <taxon>Eubacteriales</taxon>
        <taxon>Proteinivoracaceae</taxon>
        <taxon>Proteinivorax</taxon>
    </lineage>
</organism>
<dbReference type="InterPro" id="IPR003838">
    <property type="entry name" value="ABC3_permease_C"/>
</dbReference>
<name>A0AAU7VKI3_9FIRM</name>
<keyword evidence="5 7" id="KW-0472">Membrane</keyword>
<dbReference type="RefSeq" id="WP_350343351.1">
    <property type="nucleotide sequence ID" value="NZ_CP158367.1"/>
</dbReference>
<evidence type="ECO:0000256" key="3">
    <source>
        <dbReference type="ARBA" id="ARBA00022692"/>
    </source>
</evidence>
<dbReference type="Pfam" id="PF02687">
    <property type="entry name" value="FtsX"/>
    <property type="match status" value="2"/>
</dbReference>
<feature type="domain" description="ABC3 transporter permease C-terminal" evidence="8">
    <location>
        <begin position="713"/>
        <end position="828"/>
    </location>
</feature>
<feature type="transmembrane region" description="Helical" evidence="7">
    <location>
        <begin position="706"/>
        <end position="726"/>
    </location>
</feature>
<protein>
    <submittedName>
        <fullName evidence="10">FtsX-like permease family protein</fullName>
    </submittedName>
</protein>
<evidence type="ECO:0000256" key="4">
    <source>
        <dbReference type="ARBA" id="ARBA00022989"/>
    </source>
</evidence>
<evidence type="ECO:0000256" key="6">
    <source>
        <dbReference type="ARBA" id="ARBA00038076"/>
    </source>
</evidence>
<reference evidence="10" key="1">
    <citation type="journal article" date="2013" name="Extremophiles">
        <title>Proteinivorax tanatarense gen. nov., sp. nov., an anaerobic, haloalkaliphilic, proteolytic bacterium isolated from a decaying algal bloom, and proposal of Proteinivoraceae fam. nov.</title>
        <authorList>
            <person name="Kevbrin V."/>
            <person name="Boltyanskaya Y."/>
            <person name="Zhilina T."/>
            <person name="Kolganova T."/>
            <person name="Lavrentjeva E."/>
            <person name="Kuznetsov B."/>
        </authorList>
    </citation>
    <scope>NUCLEOTIDE SEQUENCE</scope>
    <source>
        <strain evidence="10">Z-910T</strain>
    </source>
</reference>
<comment type="similarity">
    <text evidence="6">Belongs to the ABC-4 integral membrane protein family.</text>
</comment>
<dbReference type="PANTHER" id="PTHR30572:SF4">
    <property type="entry name" value="ABC TRANSPORTER PERMEASE YTRF"/>
    <property type="match status" value="1"/>
</dbReference>
<dbReference type="EMBL" id="CP158367">
    <property type="protein sequence ID" value="XBX74599.1"/>
    <property type="molecule type" value="Genomic_DNA"/>
</dbReference>
<dbReference type="PANTHER" id="PTHR30572">
    <property type="entry name" value="MEMBRANE COMPONENT OF TRANSPORTER-RELATED"/>
    <property type="match status" value="1"/>
</dbReference>
<proteinExistence type="inferred from homology"/>
<reference evidence="10" key="2">
    <citation type="submission" date="2024-06" db="EMBL/GenBank/DDBJ databases">
        <authorList>
            <person name="Petrova K.O."/>
            <person name="Toshchakov S.V."/>
            <person name="Boltjanskaja Y.V."/>
            <person name="Kevbrin V."/>
        </authorList>
    </citation>
    <scope>NUCLEOTIDE SEQUENCE</scope>
    <source>
        <strain evidence="10">Z-910T</strain>
    </source>
</reference>
<evidence type="ECO:0000256" key="1">
    <source>
        <dbReference type="ARBA" id="ARBA00004651"/>
    </source>
</evidence>
<dbReference type="AlphaFoldDB" id="A0AAU7VKI3"/>
<evidence type="ECO:0000313" key="10">
    <source>
        <dbReference type="EMBL" id="XBX74599.1"/>
    </source>
</evidence>
<feature type="transmembrane region" description="Helical" evidence="7">
    <location>
        <begin position="799"/>
        <end position="821"/>
    </location>
</feature>
<feature type="domain" description="MacB-like periplasmic core" evidence="9">
    <location>
        <begin position="19"/>
        <end position="236"/>
    </location>
</feature>
<comment type="subcellular location">
    <subcellularLocation>
        <location evidence="1">Cell membrane</location>
        <topology evidence="1">Multi-pass membrane protein</topology>
    </subcellularLocation>
</comment>
<feature type="transmembrane region" description="Helical" evidence="7">
    <location>
        <begin position="439"/>
        <end position="464"/>
    </location>
</feature>
<evidence type="ECO:0000256" key="5">
    <source>
        <dbReference type="ARBA" id="ARBA00023136"/>
    </source>
</evidence>
<feature type="transmembrane region" description="Helical" evidence="7">
    <location>
        <begin position="761"/>
        <end position="784"/>
    </location>
</feature>
<dbReference type="InterPro" id="IPR025857">
    <property type="entry name" value="MacB_PCD"/>
</dbReference>
<gene>
    <name evidence="10" type="ORF">PRVXT_002648</name>
</gene>
<evidence type="ECO:0000256" key="7">
    <source>
        <dbReference type="SAM" id="Phobius"/>
    </source>
</evidence>
<dbReference type="GO" id="GO:0022857">
    <property type="term" value="F:transmembrane transporter activity"/>
    <property type="evidence" value="ECO:0007669"/>
    <property type="project" value="TreeGrafter"/>
</dbReference>
<evidence type="ECO:0000259" key="9">
    <source>
        <dbReference type="Pfam" id="PF12704"/>
    </source>
</evidence>
<keyword evidence="2" id="KW-1003">Cell membrane</keyword>
<evidence type="ECO:0000256" key="2">
    <source>
        <dbReference type="ARBA" id="ARBA00022475"/>
    </source>
</evidence>
<evidence type="ECO:0000259" key="8">
    <source>
        <dbReference type="Pfam" id="PF02687"/>
    </source>
</evidence>
<feature type="transmembrane region" description="Helical" evidence="7">
    <location>
        <begin position="362"/>
        <end position="385"/>
    </location>
</feature>
<dbReference type="Pfam" id="PF12704">
    <property type="entry name" value="MacB_PCD"/>
    <property type="match status" value="1"/>
</dbReference>
<keyword evidence="4 7" id="KW-1133">Transmembrane helix</keyword>
<dbReference type="GO" id="GO:0005886">
    <property type="term" value="C:plasma membrane"/>
    <property type="evidence" value="ECO:0007669"/>
    <property type="project" value="UniProtKB-SubCell"/>
</dbReference>
<accession>A0AAU7VKI3</accession>
<feature type="domain" description="ABC3 transporter permease C-terminal" evidence="8">
    <location>
        <begin position="274"/>
        <end position="395"/>
    </location>
</feature>
<feature type="transmembrane region" description="Helical" evidence="7">
    <location>
        <begin position="325"/>
        <end position="350"/>
    </location>
</feature>
<feature type="transmembrane region" description="Helical" evidence="7">
    <location>
        <begin position="263"/>
        <end position="288"/>
    </location>
</feature>
<sequence>MEAITSLGLRYLLENKIRTALTILGIIISVAMITSIGTILVSFRDAEIERAIDTRGSHHASFMGLSGKQMEIIEKNSKIEKTATEVYVGGGFIPPQTKEPDENFNKLRLLSVDGCYFELTSTAIEEGREPERKNEIALDTSYARSLGASIGDEITLCINYDANRNLRNFLWEDLSLEQFDIKTFNVVGLLSSHCRFPKGIVSPKFSEQVLAEPEYSTYISIKDGLAVQEVVEEIAAENNLTDINYNRLLLTLLGQGIDGYNTAWIVTLFSIVLFLSALVCLATVAVIYNSFNISVLERIKQFGILRSIGATPLQIRKIVFVEATLQCLIAIPLGLISGLLAMKVVFYLLSLGEFSNFGHVKVSISLLVLVGSSFVGVLSVFLSAFRPAYSSSKMQLLEAMFYRPKIKKFKKRKGKVIGKILTPEMTLAFKNLQRNKKRFILTSFSLSISVILFIVFSVFTNYIIKLEESRTGHIADYTVYAYNDRFSVEDVDKIKSIEGITKVNPINSVTRKSYLSLDDYSEEYLRKFPDRQELLQYSKIIGYPQVQIQKLLKDEFDVEARWYDVLETNGVFVVQNNLFYEGSNSSVLPVTDFEIGDEIIINKREHDEEEELESLTVMGIVDRVPIYHLNYPDGHLVYLITTDEVLNYLGVEGYNKIFANVEDDLSNEEYEKISSQLWEIKDQVKEGAVRDGVKEARMQRQYKLEVYVFVYGFIALISLIGAINILNTVNTNILTRTKEFSMLKAVGLSTKGLCKMIRYEALFNGLLGVIYGCIVGNLLGYWLYKIIIDLRDIPWEFPWLANLIIVISVFVISLSASFTTVRKMKSLNIIETLKEE</sequence>